<evidence type="ECO:0000313" key="15">
    <source>
        <dbReference type="EMBL" id="GJS99098.1"/>
    </source>
</evidence>
<dbReference type="PROSITE" id="PS50878">
    <property type="entry name" value="RT_POL"/>
    <property type="match status" value="1"/>
</dbReference>
<dbReference type="PANTHER" id="PTHR24559:SF427">
    <property type="entry name" value="RNA-DIRECTED DNA POLYMERASE"/>
    <property type="match status" value="1"/>
</dbReference>
<keyword evidence="11" id="KW-0479">Metal-binding</keyword>
<evidence type="ECO:0000313" key="16">
    <source>
        <dbReference type="Proteomes" id="UP001151760"/>
    </source>
</evidence>
<dbReference type="Gene3D" id="2.40.70.10">
    <property type="entry name" value="Acid Proteases"/>
    <property type="match status" value="1"/>
</dbReference>
<dbReference type="InterPro" id="IPR041373">
    <property type="entry name" value="RT_RNaseH"/>
</dbReference>
<dbReference type="SUPFAM" id="SSF56672">
    <property type="entry name" value="DNA/RNA polymerases"/>
    <property type="match status" value="1"/>
</dbReference>
<evidence type="ECO:0000256" key="6">
    <source>
        <dbReference type="ARBA" id="ARBA00022750"/>
    </source>
</evidence>
<evidence type="ECO:0000256" key="12">
    <source>
        <dbReference type="SAM" id="MobiDB-lite"/>
    </source>
</evidence>
<dbReference type="InterPro" id="IPR000477">
    <property type="entry name" value="RT_dom"/>
</dbReference>
<evidence type="ECO:0000256" key="4">
    <source>
        <dbReference type="ARBA" id="ARBA00022695"/>
    </source>
</evidence>
<keyword evidence="9 15" id="KW-0695">RNA-directed DNA polymerase</keyword>
<keyword evidence="2" id="KW-0645">Protease</keyword>
<dbReference type="EC" id="2.7.7.49" evidence="1"/>
<dbReference type="InterPro" id="IPR001878">
    <property type="entry name" value="Znf_CCHC"/>
</dbReference>
<proteinExistence type="predicted"/>
<dbReference type="Pfam" id="PF24626">
    <property type="entry name" value="SH3_Tf2-1"/>
    <property type="match status" value="1"/>
</dbReference>
<keyword evidence="7" id="KW-0255">Endonuclease</keyword>
<organism evidence="15 16">
    <name type="scientific">Tanacetum coccineum</name>
    <dbReference type="NCBI Taxonomy" id="301880"/>
    <lineage>
        <taxon>Eukaryota</taxon>
        <taxon>Viridiplantae</taxon>
        <taxon>Streptophyta</taxon>
        <taxon>Embryophyta</taxon>
        <taxon>Tracheophyta</taxon>
        <taxon>Spermatophyta</taxon>
        <taxon>Magnoliopsida</taxon>
        <taxon>eudicotyledons</taxon>
        <taxon>Gunneridae</taxon>
        <taxon>Pentapetalae</taxon>
        <taxon>asterids</taxon>
        <taxon>campanulids</taxon>
        <taxon>Asterales</taxon>
        <taxon>Asteraceae</taxon>
        <taxon>Asteroideae</taxon>
        <taxon>Anthemideae</taxon>
        <taxon>Anthemidinae</taxon>
        <taxon>Tanacetum</taxon>
    </lineage>
</organism>
<name>A0ABQ5AD68_9ASTR</name>
<dbReference type="Pfam" id="PF08284">
    <property type="entry name" value="RVP_2"/>
    <property type="match status" value="1"/>
</dbReference>
<sequence>MKNKGNITSSKPATLHDAINMARELVEQSVQGRATRIGESNKRKWEDHQRNPNNNNYNNNNNRNRNNNYHQQQNRRQETARAMLHGQCPSKCQKCQKAGHLEKDCRVRPPGAGVYPYQDVTCHGCGEKGHFRNRCPKAGNQQNVGARARAYASFVSSAFTSFIDIAPIALNTSYEIELADGKVVSTNTVLRGCTLTLYNHIFKIDLLPTRLGSFDVIIGMDWLSCHRAIIDCCEKIIRIPLSNGKILEVQGERPEKDPGSLACIKADEKKLDDIRIVRDFSEVFPDDLSGLPPVRELEFRVDLIPGASPVVKSPYRLAPSEMLELSNQLKELQEKGFIRPSHSPWGAPVLFVKKKDGAMRMCIDYRELNKLTIKNRYPLPRIDDLFDQLQGACCFSKIDLRSANHQLRVREEDIPKTAFRTRYGHFEFTVMPFGMTNAPAIFMDLMNRVCKPYLDKFVIVFIDDILIYSKSEEEHEVHLKTILDLLKKEKLYAKFSNCEFWLKEVQFLGLAGYYRRFIENFSKIAKPLTLLTQKNQTYEGVEEQEASIPYTEEKLCNAPVLALPDGPDNFVVYCDASKLGFGCMLMQKGKVIAVIYTDHKSLQYIFDQKELNMRQRRWIELLSDYECEIKYHPGKANVVVDALSRKERLKPRRVRAMSITIHSDLRLRILEAHCYHASIKCAPFEALYGRKCRSPVIWTEVGENQLIGPELVQEMTEKIFQIKERLKTARSHQKSYADKRRKPLEFEVGDRVLLKVSPWKGVVRFGKKGKLAPRYVGPFEIIERVGPVAYRLKLPQELSCVHDTFHVSNLKKCLAEPDVQVPLDEIEIDENLRFVEEPIEIVERDVKKLKRRRIPLVKVRGTPARS</sequence>
<feature type="domain" description="CCHC-type" evidence="13">
    <location>
        <begin position="122"/>
        <end position="137"/>
    </location>
</feature>
<evidence type="ECO:0000256" key="1">
    <source>
        <dbReference type="ARBA" id="ARBA00012493"/>
    </source>
</evidence>
<protein>
    <recommendedName>
        <fullName evidence="1">RNA-directed DNA polymerase</fullName>
        <ecNumber evidence="1">2.7.7.49</ecNumber>
    </recommendedName>
</protein>
<keyword evidence="11" id="KW-0863">Zinc-finger</keyword>
<keyword evidence="8" id="KW-0378">Hydrolase</keyword>
<evidence type="ECO:0000256" key="11">
    <source>
        <dbReference type="PROSITE-ProRule" id="PRU00047"/>
    </source>
</evidence>
<dbReference type="Gene3D" id="3.30.70.270">
    <property type="match status" value="2"/>
</dbReference>
<dbReference type="InterPro" id="IPR041577">
    <property type="entry name" value="RT_RNaseH_2"/>
</dbReference>
<evidence type="ECO:0000259" key="13">
    <source>
        <dbReference type="PROSITE" id="PS50158"/>
    </source>
</evidence>
<keyword evidence="16" id="KW-1185">Reference proteome</keyword>
<keyword evidence="3" id="KW-0808">Transferase</keyword>
<dbReference type="EMBL" id="BQNB010012093">
    <property type="protein sequence ID" value="GJS99098.1"/>
    <property type="molecule type" value="Genomic_DNA"/>
</dbReference>
<dbReference type="Pfam" id="PF00078">
    <property type="entry name" value="RVT_1"/>
    <property type="match status" value="1"/>
</dbReference>
<dbReference type="PANTHER" id="PTHR24559">
    <property type="entry name" value="TRANSPOSON TY3-I GAG-POL POLYPROTEIN"/>
    <property type="match status" value="1"/>
</dbReference>
<dbReference type="InterPro" id="IPR043128">
    <property type="entry name" value="Rev_trsase/Diguanyl_cyclase"/>
</dbReference>
<dbReference type="CDD" id="cd00303">
    <property type="entry name" value="retropepsin_like"/>
    <property type="match status" value="1"/>
</dbReference>
<feature type="compositionally biased region" description="Low complexity" evidence="12">
    <location>
        <begin position="51"/>
        <end position="74"/>
    </location>
</feature>
<reference evidence="15" key="2">
    <citation type="submission" date="2022-01" db="EMBL/GenBank/DDBJ databases">
        <authorList>
            <person name="Yamashiro T."/>
            <person name="Shiraishi A."/>
            <person name="Satake H."/>
            <person name="Nakayama K."/>
        </authorList>
    </citation>
    <scope>NUCLEOTIDE SEQUENCE</scope>
</reference>
<feature type="compositionally biased region" description="Basic and acidic residues" evidence="12">
    <location>
        <begin position="39"/>
        <end position="50"/>
    </location>
</feature>
<evidence type="ECO:0000256" key="7">
    <source>
        <dbReference type="ARBA" id="ARBA00022759"/>
    </source>
</evidence>
<gene>
    <name evidence="15" type="ORF">Tco_0820268</name>
</gene>
<dbReference type="InterPro" id="IPR043502">
    <property type="entry name" value="DNA/RNA_pol_sf"/>
</dbReference>
<feature type="domain" description="CCHC-type" evidence="13">
    <location>
        <begin position="91"/>
        <end position="106"/>
    </location>
</feature>
<comment type="caution">
    <text evidence="15">The sequence shown here is derived from an EMBL/GenBank/DDBJ whole genome shotgun (WGS) entry which is preliminary data.</text>
</comment>
<accession>A0ABQ5AD68</accession>
<keyword evidence="10" id="KW-0238">DNA-binding</keyword>
<dbReference type="Gene3D" id="4.10.60.10">
    <property type="entry name" value="Zinc finger, CCHC-type"/>
    <property type="match status" value="1"/>
</dbReference>
<dbReference type="Proteomes" id="UP001151760">
    <property type="component" value="Unassembled WGS sequence"/>
</dbReference>
<dbReference type="PROSITE" id="PS50158">
    <property type="entry name" value="ZF_CCHC"/>
    <property type="match status" value="2"/>
</dbReference>
<dbReference type="Gene3D" id="3.10.10.10">
    <property type="entry name" value="HIV Type 1 Reverse Transcriptase, subunit A, domain 1"/>
    <property type="match status" value="1"/>
</dbReference>
<dbReference type="InterPro" id="IPR056924">
    <property type="entry name" value="SH3_Tf2-1"/>
</dbReference>
<evidence type="ECO:0000256" key="5">
    <source>
        <dbReference type="ARBA" id="ARBA00022722"/>
    </source>
</evidence>
<dbReference type="Pfam" id="PF17919">
    <property type="entry name" value="RT_RNaseH_2"/>
    <property type="match status" value="1"/>
</dbReference>
<evidence type="ECO:0000256" key="2">
    <source>
        <dbReference type="ARBA" id="ARBA00022670"/>
    </source>
</evidence>
<keyword evidence="11" id="KW-0862">Zinc</keyword>
<evidence type="ECO:0000256" key="9">
    <source>
        <dbReference type="ARBA" id="ARBA00022918"/>
    </source>
</evidence>
<evidence type="ECO:0000256" key="3">
    <source>
        <dbReference type="ARBA" id="ARBA00022679"/>
    </source>
</evidence>
<evidence type="ECO:0000256" key="8">
    <source>
        <dbReference type="ARBA" id="ARBA00022801"/>
    </source>
</evidence>
<dbReference type="Pfam" id="PF17917">
    <property type="entry name" value="RT_RNaseH"/>
    <property type="match status" value="1"/>
</dbReference>
<keyword evidence="6" id="KW-0064">Aspartyl protease</keyword>
<dbReference type="InterPro" id="IPR021109">
    <property type="entry name" value="Peptidase_aspartic_dom_sf"/>
</dbReference>
<dbReference type="GO" id="GO:0003964">
    <property type="term" value="F:RNA-directed DNA polymerase activity"/>
    <property type="evidence" value="ECO:0007669"/>
    <property type="project" value="UniProtKB-KW"/>
</dbReference>
<keyword evidence="5" id="KW-0540">Nuclease</keyword>
<keyword evidence="4" id="KW-0548">Nucleotidyltransferase</keyword>
<dbReference type="CDD" id="cd09274">
    <property type="entry name" value="RNase_HI_RT_Ty3"/>
    <property type="match status" value="1"/>
</dbReference>
<feature type="region of interest" description="Disordered" evidence="12">
    <location>
        <begin position="30"/>
        <end position="79"/>
    </location>
</feature>
<feature type="domain" description="Reverse transcriptase" evidence="14">
    <location>
        <begin position="333"/>
        <end position="512"/>
    </location>
</feature>
<reference evidence="15" key="1">
    <citation type="journal article" date="2022" name="Int. J. Mol. Sci.">
        <title>Draft Genome of Tanacetum Coccineum: Genomic Comparison of Closely Related Tanacetum-Family Plants.</title>
        <authorList>
            <person name="Yamashiro T."/>
            <person name="Shiraishi A."/>
            <person name="Nakayama K."/>
            <person name="Satake H."/>
        </authorList>
    </citation>
    <scope>NUCLEOTIDE SEQUENCE</scope>
</reference>
<dbReference type="CDD" id="cd01647">
    <property type="entry name" value="RT_LTR"/>
    <property type="match status" value="1"/>
</dbReference>
<dbReference type="InterPro" id="IPR036875">
    <property type="entry name" value="Znf_CCHC_sf"/>
</dbReference>
<dbReference type="SUPFAM" id="SSF57756">
    <property type="entry name" value="Retrovirus zinc finger-like domains"/>
    <property type="match status" value="1"/>
</dbReference>
<dbReference type="SMART" id="SM00343">
    <property type="entry name" value="ZnF_C2HC"/>
    <property type="match status" value="2"/>
</dbReference>
<evidence type="ECO:0000259" key="14">
    <source>
        <dbReference type="PROSITE" id="PS50878"/>
    </source>
</evidence>
<evidence type="ECO:0000256" key="10">
    <source>
        <dbReference type="ARBA" id="ARBA00023125"/>
    </source>
</evidence>
<dbReference type="InterPro" id="IPR053134">
    <property type="entry name" value="RNA-dir_DNA_polymerase"/>
</dbReference>